<organism evidence="1 2">
    <name type="scientific">Stieleria marina</name>
    <dbReference type="NCBI Taxonomy" id="1930275"/>
    <lineage>
        <taxon>Bacteria</taxon>
        <taxon>Pseudomonadati</taxon>
        <taxon>Planctomycetota</taxon>
        <taxon>Planctomycetia</taxon>
        <taxon>Pirellulales</taxon>
        <taxon>Pirellulaceae</taxon>
        <taxon>Stieleria</taxon>
    </lineage>
</organism>
<dbReference type="Proteomes" id="UP000319817">
    <property type="component" value="Chromosome"/>
</dbReference>
<evidence type="ECO:0000313" key="1">
    <source>
        <dbReference type="EMBL" id="QDT09021.1"/>
    </source>
</evidence>
<gene>
    <name evidence="1" type="ORF">K239x_09640</name>
</gene>
<accession>A0A517NPG8</accession>
<proteinExistence type="predicted"/>
<protein>
    <submittedName>
        <fullName evidence="1">Uncharacterized protein</fullName>
    </submittedName>
</protein>
<name>A0A517NPG8_9BACT</name>
<keyword evidence="2" id="KW-1185">Reference proteome</keyword>
<dbReference type="AlphaFoldDB" id="A0A517NPG8"/>
<dbReference type="EMBL" id="CP036526">
    <property type="protein sequence ID" value="QDT09021.1"/>
    <property type="molecule type" value="Genomic_DNA"/>
</dbReference>
<evidence type="ECO:0000313" key="2">
    <source>
        <dbReference type="Proteomes" id="UP000319817"/>
    </source>
</evidence>
<reference evidence="1 2" key="1">
    <citation type="submission" date="2019-02" db="EMBL/GenBank/DDBJ databases">
        <title>Deep-cultivation of Planctomycetes and their phenomic and genomic characterization uncovers novel biology.</title>
        <authorList>
            <person name="Wiegand S."/>
            <person name="Jogler M."/>
            <person name="Boedeker C."/>
            <person name="Pinto D."/>
            <person name="Vollmers J."/>
            <person name="Rivas-Marin E."/>
            <person name="Kohn T."/>
            <person name="Peeters S.H."/>
            <person name="Heuer A."/>
            <person name="Rast P."/>
            <person name="Oberbeckmann S."/>
            <person name="Bunk B."/>
            <person name="Jeske O."/>
            <person name="Meyerdierks A."/>
            <person name="Storesund J.E."/>
            <person name="Kallscheuer N."/>
            <person name="Luecker S."/>
            <person name="Lage O.M."/>
            <person name="Pohl T."/>
            <person name="Merkel B.J."/>
            <person name="Hornburger P."/>
            <person name="Mueller R.-W."/>
            <person name="Bruemmer F."/>
            <person name="Labrenz M."/>
            <person name="Spormann A.M."/>
            <person name="Op den Camp H."/>
            <person name="Overmann J."/>
            <person name="Amann R."/>
            <person name="Jetten M.S.M."/>
            <person name="Mascher T."/>
            <person name="Medema M.H."/>
            <person name="Devos D.P."/>
            <person name="Kaster A.-K."/>
            <person name="Ovreas L."/>
            <person name="Rohde M."/>
            <person name="Galperin M.Y."/>
            <person name="Jogler C."/>
        </authorList>
    </citation>
    <scope>NUCLEOTIDE SEQUENCE [LARGE SCALE GENOMIC DNA]</scope>
    <source>
        <strain evidence="1 2">K23_9</strain>
    </source>
</reference>
<sequence length="74" mass="8040">MDASIQSQRGIRHANWGESLTPIILHLLPAQANVSSSASGLLEEPQGHDGAAFFNTVSVRWVVPGKSMSHFNER</sequence>